<dbReference type="EMBL" id="MGFR01000002">
    <property type="protein sequence ID" value="OGM09895.1"/>
    <property type="molecule type" value="Genomic_DNA"/>
</dbReference>
<evidence type="ECO:0008006" key="3">
    <source>
        <dbReference type="Google" id="ProtNLM"/>
    </source>
</evidence>
<dbReference type="InterPro" id="IPR008792">
    <property type="entry name" value="PQQD"/>
</dbReference>
<reference evidence="1 2" key="1">
    <citation type="journal article" date="2016" name="Nat. Commun.">
        <title>Thousands of microbial genomes shed light on interconnected biogeochemical processes in an aquifer system.</title>
        <authorList>
            <person name="Anantharaman K."/>
            <person name="Brown C.T."/>
            <person name="Hug L.A."/>
            <person name="Sharon I."/>
            <person name="Castelle C.J."/>
            <person name="Probst A.J."/>
            <person name="Thomas B.C."/>
            <person name="Singh A."/>
            <person name="Wilkins M.J."/>
            <person name="Karaoz U."/>
            <person name="Brodie E.L."/>
            <person name="Williams K.H."/>
            <person name="Hubbard S.S."/>
            <person name="Banfield J.F."/>
        </authorList>
    </citation>
    <scope>NUCLEOTIDE SEQUENCE [LARGE SCALE GENOMIC DNA]</scope>
</reference>
<dbReference type="InterPro" id="IPR041881">
    <property type="entry name" value="PqqD_sf"/>
</dbReference>
<evidence type="ECO:0000313" key="2">
    <source>
        <dbReference type="Proteomes" id="UP000176778"/>
    </source>
</evidence>
<gene>
    <name evidence="1" type="ORF">A2Y68_00510</name>
</gene>
<accession>A0A1F7X6H8</accession>
<dbReference type="Gene3D" id="1.10.10.1150">
    <property type="entry name" value="Coenzyme PQQ synthesis protein D (PqqD)"/>
    <property type="match status" value="1"/>
</dbReference>
<comment type="caution">
    <text evidence="1">The sequence shown here is derived from an EMBL/GenBank/DDBJ whole genome shotgun (WGS) entry which is preliminary data.</text>
</comment>
<dbReference type="Proteomes" id="UP000176778">
    <property type="component" value="Unassembled WGS sequence"/>
</dbReference>
<dbReference type="STRING" id="1802479.A2Y68_00510"/>
<protein>
    <recommendedName>
        <fullName evidence="3">PqqD family protein</fullName>
    </recommendedName>
</protein>
<dbReference type="Pfam" id="PF05402">
    <property type="entry name" value="PqqD"/>
    <property type="match status" value="1"/>
</dbReference>
<name>A0A1F7X6H8_9BACT</name>
<evidence type="ECO:0000313" key="1">
    <source>
        <dbReference type="EMBL" id="OGM09895.1"/>
    </source>
</evidence>
<sequence length="85" mass="9825">MRLKKGVLIQKLGDTFVAYDNDASVMHELNEVAYIILSEIEKRKGKKEILLKIMKAFSVSEKEAKKDLDEFVQDLKKVDLIVEKK</sequence>
<organism evidence="1 2">
    <name type="scientific">Candidatus Woesebacteria bacterium RBG_13_46_13</name>
    <dbReference type="NCBI Taxonomy" id="1802479"/>
    <lineage>
        <taxon>Bacteria</taxon>
        <taxon>Candidatus Woeseibacteriota</taxon>
    </lineage>
</organism>
<proteinExistence type="predicted"/>
<dbReference type="AlphaFoldDB" id="A0A1F7X6H8"/>